<dbReference type="REBASE" id="659025">
    <property type="entry name" value="HheASB1ORF2280P"/>
</dbReference>
<protein>
    <submittedName>
        <fullName evidence="1">Phage protein</fullName>
    </submittedName>
</protein>
<dbReference type="InterPro" id="IPR011338">
    <property type="entry name" value="BamHI/BglII/BstY"/>
</dbReference>
<dbReference type="Pfam" id="PF09195">
    <property type="entry name" value="Endonuc-BglII"/>
    <property type="match status" value="1"/>
</dbReference>
<dbReference type="GO" id="GO:0003677">
    <property type="term" value="F:DNA binding"/>
    <property type="evidence" value="ECO:0007669"/>
    <property type="project" value="InterPro"/>
</dbReference>
<dbReference type="GO" id="GO:0009307">
    <property type="term" value="P:DNA restriction-modification system"/>
    <property type="evidence" value="ECO:0007669"/>
    <property type="project" value="InterPro"/>
</dbReference>
<dbReference type="Gene3D" id="3.40.91.20">
    <property type="match status" value="1"/>
</dbReference>
<dbReference type="EMBL" id="CDMK01000002">
    <property type="protein sequence ID" value="CRI34949.1"/>
    <property type="molecule type" value="Genomic_DNA"/>
</dbReference>
<keyword evidence="2" id="KW-1185">Reference proteome</keyword>
<reference evidence="2" key="1">
    <citation type="submission" date="2014-12" db="EMBL/GenBank/DDBJ databases">
        <authorList>
            <person name="Smet A."/>
        </authorList>
    </citation>
    <scope>NUCLEOTIDE SEQUENCE [LARGE SCALE GENOMIC DNA]</scope>
</reference>
<proteinExistence type="predicted"/>
<dbReference type="Proteomes" id="UP000046090">
    <property type="component" value="Unassembled WGS sequence"/>
</dbReference>
<dbReference type="InterPro" id="IPR015278">
    <property type="entry name" value="BglII-like"/>
</dbReference>
<dbReference type="AlphaFoldDB" id="A0A0K2YB48"/>
<accession>A0A0K2YB48</accession>
<dbReference type="RefSeq" id="WP_015106973.1">
    <property type="nucleotide sequence ID" value="NZ_AP026684.1"/>
</dbReference>
<dbReference type="SUPFAM" id="SSF52980">
    <property type="entry name" value="Restriction endonuclease-like"/>
    <property type="match status" value="1"/>
</dbReference>
<evidence type="ECO:0000313" key="1">
    <source>
        <dbReference type="EMBL" id="CRI34949.1"/>
    </source>
</evidence>
<organism evidence="1 2">
    <name type="scientific">Helicobacter heilmannii</name>
    <dbReference type="NCBI Taxonomy" id="35817"/>
    <lineage>
        <taxon>Bacteria</taxon>
        <taxon>Pseudomonadati</taxon>
        <taxon>Campylobacterota</taxon>
        <taxon>Epsilonproteobacteria</taxon>
        <taxon>Campylobacterales</taxon>
        <taxon>Helicobacteraceae</taxon>
        <taxon>Helicobacter</taxon>
    </lineage>
</organism>
<gene>
    <name evidence="1" type="ORF">HHE01_07500</name>
</gene>
<name>A0A0K2YB48_HELHE</name>
<sequence length="203" mass="23241">MKIAYLHSHLNGWEFLQVHHPNLWQEIQSVILNINAYVCQTKISQEKGRQGNCLFSPVEINKAFKVSLNALGWLENRQTYYLTPHQSLAFETMYLNPEMQKQAIEAQGQTAYLSYNQTDFLKSRIAIEVQFGKYAFVAYDLFVKHMAFYVANAIDVGVEIIPTKAMCAQMSSGIAYYESEVYNLYRQGRNTPAVPLVLIGIEP</sequence>
<evidence type="ECO:0000313" key="2">
    <source>
        <dbReference type="Proteomes" id="UP000046090"/>
    </source>
</evidence>
<dbReference type="GO" id="GO:0000287">
    <property type="term" value="F:magnesium ion binding"/>
    <property type="evidence" value="ECO:0007669"/>
    <property type="project" value="InterPro"/>
</dbReference>
<dbReference type="CDD" id="cd22317">
    <property type="entry name" value="BstYI-like"/>
    <property type="match status" value="1"/>
</dbReference>
<dbReference type="GO" id="GO:0009036">
    <property type="term" value="F:type II site-specific deoxyribonuclease activity"/>
    <property type="evidence" value="ECO:0007669"/>
    <property type="project" value="InterPro"/>
</dbReference>
<dbReference type="InterPro" id="IPR011335">
    <property type="entry name" value="Restrct_endonuc-II-like"/>
</dbReference>
<dbReference type="GeneID" id="76197452"/>